<feature type="transmembrane region" description="Helical" evidence="1">
    <location>
        <begin position="58"/>
        <end position="80"/>
    </location>
</feature>
<evidence type="ECO:0000256" key="1">
    <source>
        <dbReference type="SAM" id="Phobius"/>
    </source>
</evidence>
<gene>
    <name evidence="2" type="ORF">LG368_07885</name>
</gene>
<keyword evidence="1" id="KW-0472">Membrane</keyword>
<feature type="transmembrane region" description="Helical" evidence="1">
    <location>
        <begin position="168"/>
        <end position="188"/>
    </location>
</feature>
<organism evidence="2 3">
    <name type="scientific">Marinomonas algarum</name>
    <dbReference type="NCBI Taxonomy" id="2883105"/>
    <lineage>
        <taxon>Bacteria</taxon>
        <taxon>Pseudomonadati</taxon>
        <taxon>Pseudomonadota</taxon>
        <taxon>Gammaproteobacteria</taxon>
        <taxon>Oceanospirillales</taxon>
        <taxon>Oceanospirillaceae</taxon>
        <taxon>Marinomonas</taxon>
    </lineage>
</organism>
<dbReference type="RefSeq" id="WP_226754190.1">
    <property type="nucleotide sequence ID" value="NZ_JAJATW010000010.1"/>
</dbReference>
<dbReference type="Proteomes" id="UP001139095">
    <property type="component" value="Unassembled WGS sequence"/>
</dbReference>
<feature type="transmembrane region" description="Helical" evidence="1">
    <location>
        <begin position="136"/>
        <end position="156"/>
    </location>
</feature>
<keyword evidence="1" id="KW-1133">Transmembrane helix</keyword>
<dbReference type="Pfam" id="PF06912">
    <property type="entry name" value="DUF1275"/>
    <property type="match status" value="1"/>
</dbReference>
<sequence length="224" mass="23936">MITRLPKWIEYGAFVMALVAGSVNAVALLGFQHQAVSHLSGTATLLGRALLTPDPATLLYLIGMLLSFTVGAAISGALLTGRSLRIGRFYDVLLFIEALLLITAMLLLLNQNTLGNFFASVACGLQNALATKHSGAVVRTTHLTGIFTDLGIMLGSTVRGKGGDRRKVMLFLIIVVGFISGGTLGAWLFSLLGFQALLIPALLCVALSVMYRAYYIGLIRARRH</sequence>
<comment type="caution">
    <text evidence="2">The sequence shown here is derived from an EMBL/GenBank/DDBJ whole genome shotgun (WGS) entry which is preliminary data.</text>
</comment>
<feature type="transmembrane region" description="Helical" evidence="1">
    <location>
        <begin position="12"/>
        <end position="31"/>
    </location>
</feature>
<dbReference type="InterPro" id="IPR010699">
    <property type="entry name" value="DUF1275"/>
</dbReference>
<dbReference type="EMBL" id="JAJATW010000010">
    <property type="protein sequence ID" value="MCB5161819.1"/>
    <property type="molecule type" value="Genomic_DNA"/>
</dbReference>
<feature type="transmembrane region" description="Helical" evidence="1">
    <location>
        <begin position="92"/>
        <end position="109"/>
    </location>
</feature>
<accession>A0A9X1LCA4</accession>
<dbReference type="PANTHER" id="PTHR37314">
    <property type="entry name" value="SLR0142 PROTEIN"/>
    <property type="match status" value="1"/>
</dbReference>
<evidence type="ECO:0000313" key="2">
    <source>
        <dbReference type="EMBL" id="MCB5161819.1"/>
    </source>
</evidence>
<dbReference type="AlphaFoldDB" id="A0A9X1LCA4"/>
<name>A0A9X1LCA4_9GAMM</name>
<keyword evidence="1" id="KW-0812">Transmembrane</keyword>
<dbReference type="PANTHER" id="PTHR37314:SF4">
    <property type="entry name" value="UPF0700 TRANSMEMBRANE PROTEIN YOAK"/>
    <property type="match status" value="1"/>
</dbReference>
<feature type="transmembrane region" description="Helical" evidence="1">
    <location>
        <begin position="194"/>
        <end position="214"/>
    </location>
</feature>
<keyword evidence="3" id="KW-1185">Reference proteome</keyword>
<protein>
    <submittedName>
        <fullName evidence="2">DUF1275 domain-containing protein</fullName>
    </submittedName>
</protein>
<reference evidence="2" key="1">
    <citation type="submission" date="2021-10" db="EMBL/GenBank/DDBJ databases">
        <title>Marinomonas pontica sp. nov., isolated from the Black Sea.</title>
        <authorList>
            <person name="Zhao L.-H."/>
            <person name="Xue J.-H."/>
        </authorList>
    </citation>
    <scope>NUCLEOTIDE SEQUENCE</scope>
    <source>
        <strain evidence="2">E8</strain>
    </source>
</reference>
<proteinExistence type="predicted"/>
<evidence type="ECO:0000313" key="3">
    <source>
        <dbReference type="Proteomes" id="UP001139095"/>
    </source>
</evidence>